<dbReference type="InterPro" id="IPR029039">
    <property type="entry name" value="Flavoprotein-like_sf"/>
</dbReference>
<dbReference type="Gene3D" id="3.40.50.360">
    <property type="match status" value="1"/>
</dbReference>
<dbReference type="EMBL" id="WTUX01000011">
    <property type="protein sequence ID" value="MZR12857.1"/>
    <property type="molecule type" value="Genomic_DNA"/>
</dbReference>
<protein>
    <submittedName>
        <fullName evidence="2">FMN reductase</fullName>
    </submittedName>
</protein>
<name>A0A845M564_9RHOB</name>
<reference evidence="2 3" key="1">
    <citation type="submission" date="2019-12" db="EMBL/GenBank/DDBJ databases">
        <title>Maritimibacter sp. nov. sp. isolated from sea sand.</title>
        <authorList>
            <person name="Kim J."/>
            <person name="Jeong S.E."/>
            <person name="Jung H.S."/>
            <person name="Jeon C.O."/>
        </authorList>
    </citation>
    <scope>NUCLEOTIDE SEQUENCE [LARGE SCALE GENOMIC DNA]</scope>
    <source>
        <strain evidence="2 3">DP07</strain>
    </source>
</reference>
<dbReference type="SUPFAM" id="SSF52218">
    <property type="entry name" value="Flavoproteins"/>
    <property type="match status" value="1"/>
</dbReference>
<dbReference type="PANTHER" id="PTHR30543:SF21">
    <property type="entry name" value="NAD(P)H-DEPENDENT FMN REDUCTASE LOT6"/>
    <property type="match status" value="1"/>
</dbReference>
<dbReference type="RefSeq" id="WP_161350978.1">
    <property type="nucleotide sequence ID" value="NZ_WTUX01000011.1"/>
</dbReference>
<dbReference type="Proteomes" id="UP000467322">
    <property type="component" value="Unassembled WGS sequence"/>
</dbReference>
<gene>
    <name evidence="2" type="ORF">GQE99_07460</name>
</gene>
<dbReference type="GO" id="GO:0010181">
    <property type="term" value="F:FMN binding"/>
    <property type="evidence" value="ECO:0007669"/>
    <property type="project" value="TreeGrafter"/>
</dbReference>
<keyword evidence="3" id="KW-1185">Reference proteome</keyword>
<organism evidence="2 3">
    <name type="scientific">Maritimibacter harenae</name>
    <dbReference type="NCBI Taxonomy" id="2606218"/>
    <lineage>
        <taxon>Bacteria</taxon>
        <taxon>Pseudomonadati</taxon>
        <taxon>Pseudomonadota</taxon>
        <taxon>Alphaproteobacteria</taxon>
        <taxon>Rhodobacterales</taxon>
        <taxon>Roseobacteraceae</taxon>
        <taxon>Maritimibacter</taxon>
    </lineage>
</organism>
<evidence type="ECO:0000259" key="1">
    <source>
        <dbReference type="Pfam" id="PF03358"/>
    </source>
</evidence>
<evidence type="ECO:0000313" key="3">
    <source>
        <dbReference type="Proteomes" id="UP000467322"/>
    </source>
</evidence>
<dbReference type="InterPro" id="IPR050712">
    <property type="entry name" value="NAD(P)H-dep_reductase"/>
</dbReference>
<dbReference type="PANTHER" id="PTHR30543">
    <property type="entry name" value="CHROMATE REDUCTASE"/>
    <property type="match status" value="1"/>
</dbReference>
<dbReference type="AlphaFoldDB" id="A0A845M564"/>
<dbReference type="InterPro" id="IPR005025">
    <property type="entry name" value="FMN_Rdtase-like_dom"/>
</dbReference>
<dbReference type="Pfam" id="PF03358">
    <property type="entry name" value="FMN_red"/>
    <property type="match status" value="1"/>
</dbReference>
<dbReference type="GO" id="GO:0016491">
    <property type="term" value="F:oxidoreductase activity"/>
    <property type="evidence" value="ECO:0007669"/>
    <property type="project" value="InterPro"/>
</dbReference>
<proteinExistence type="predicted"/>
<comment type="caution">
    <text evidence="2">The sequence shown here is derived from an EMBL/GenBank/DDBJ whole genome shotgun (WGS) entry which is preliminary data.</text>
</comment>
<dbReference type="GO" id="GO:0005829">
    <property type="term" value="C:cytosol"/>
    <property type="evidence" value="ECO:0007669"/>
    <property type="project" value="TreeGrafter"/>
</dbReference>
<feature type="domain" description="NADPH-dependent FMN reductase-like" evidence="1">
    <location>
        <begin position="4"/>
        <end position="146"/>
    </location>
</feature>
<sequence>MSKPRIAVIVGSTRQARFADKPAAWLMEKAAERTDMEVELVDLRDFDLPLFDEVASNMWVPSQDPKAIEWQRKVAEYDGYIFLVAEYNHSITGALKNALDQAYVEWVHKPMAAFGYGGLGAGRAVEHLRGIGVELQMVPIRHAVHLAGGELMKVHPMGSDGPMSEVDPILAPSATAMFDDLAWWAKATMQAREEEQAKAA</sequence>
<accession>A0A845M564</accession>
<evidence type="ECO:0000313" key="2">
    <source>
        <dbReference type="EMBL" id="MZR12857.1"/>
    </source>
</evidence>